<reference evidence="1 2" key="3">
    <citation type="journal article" date="2011" name="Nat. Chem. Biol.">
        <title>Reveromycin A biosynthesis uses RevG and RevJ for stereospecific spiroacetal formation.</title>
        <authorList>
            <person name="Takahashi S."/>
            <person name="Toyoda A."/>
            <person name="Sekiyama Y."/>
            <person name="Takagi H."/>
            <person name="Nogawa T."/>
            <person name="Uramoto M."/>
            <person name="Suzuki R."/>
            <person name="Koshino H."/>
            <person name="Kumano T."/>
            <person name="Panthee S."/>
            <person name="Dairi T."/>
            <person name="Ishikawa J."/>
            <person name="Ikeda H."/>
            <person name="Sakaki Y."/>
            <person name="Osada H."/>
        </authorList>
    </citation>
    <scope>NUCLEOTIDE SEQUENCE [LARGE SCALE GENOMIC DNA]</scope>
    <source>
        <strain evidence="1 2">SN-593</strain>
    </source>
</reference>
<accession>A0A7U3UYM0</accession>
<sequence>MNRRAQPSGSWLAQTTLYGWRACQRPISSSTPGTSKAALSASTSARPNCTIAVATNTGLWSSAGTRMWRCAEKDWRCPDARMTFSMSLRNWSRSASGTGSVNETIIVC</sequence>
<organism evidence="1 2">
    <name type="scientific">Actinacidiphila reveromycinica</name>
    <dbReference type="NCBI Taxonomy" id="659352"/>
    <lineage>
        <taxon>Bacteria</taxon>
        <taxon>Bacillati</taxon>
        <taxon>Actinomycetota</taxon>
        <taxon>Actinomycetes</taxon>
        <taxon>Kitasatosporales</taxon>
        <taxon>Streptomycetaceae</taxon>
        <taxon>Actinacidiphila</taxon>
    </lineage>
</organism>
<proteinExistence type="predicted"/>
<reference evidence="1 2" key="1">
    <citation type="journal article" date="2010" name="J. Bacteriol.">
        <title>Biochemical characterization of a novel indole prenyltransferase from Streptomyces sp. SN-593.</title>
        <authorList>
            <person name="Takahashi S."/>
            <person name="Takagi H."/>
            <person name="Toyoda A."/>
            <person name="Uramoto M."/>
            <person name="Nogawa T."/>
            <person name="Ueki M."/>
            <person name="Sakaki Y."/>
            <person name="Osada H."/>
        </authorList>
    </citation>
    <scope>NUCLEOTIDE SEQUENCE [LARGE SCALE GENOMIC DNA]</scope>
    <source>
        <strain evidence="1 2">SN-593</strain>
    </source>
</reference>
<evidence type="ECO:0000313" key="2">
    <source>
        <dbReference type="Proteomes" id="UP000595703"/>
    </source>
</evidence>
<dbReference type="Proteomes" id="UP000595703">
    <property type="component" value="Chromosome"/>
</dbReference>
<gene>
    <name evidence="1" type="ORF">RVR_10537</name>
</gene>
<name>A0A7U3UYM0_9ACTN</name>
<protein>
    <submittedName>
        <fullName evidence="1">Uncharacterized protein</fullName>
    </submittedName>
</protein>
<reference evidence="1 2" key="2">
    <citation type="journal article" date="2011" name="J. Antibiot.">
        <title>Furaquinocins I and J: novel polyketide isoprenoid hybrid compounds from Streptomyces reveromyceticus SN-593.</title>
        <authorList>
            <person name="Panthee S."/>
            <person name="Takahashi S."/>
            <person name="Takagi H."/>
            <person name="Nogawa T."/>
            <person name="Oowada E."/>
            <person name="Uramoto M."/>
            <person name="Osada H."/>
        </authorList>
    </citation>
    <scope>NUCLEOTIDE SEQUENCE [LARGE SCALE GENOMIC DNA]</scope>
    <source>
        <strain evidence="1 2">SN-593</strain>
    </source>
</reference>
<evidence type="ECO:0000313" key="1">
    <source>
        <dbReference type="EMBL" id="BBB01201.1"/>
    </source>
</evidence>
<reference evidence="1 2" key="4">
    <citation type="journal article" date="2020" name="Sci. Rep.">
        <title>beta-carboline chemical signals induce reveromycin production through a LuxR family regulator in Streptomyces sp. SN-593.</title>
        <authorList>
            <person name="Panthee S."/>
            <person name="Kito N."/>
            <person name="Hayashi T."/>
            <person name="Shimizu T."/>
            <person name="Ishikawa J."/>
            <person name="Hamamoto H."/>
            <person name="Osada H."/>
            <person name="Takahashi S."/>
        </authorList>
    </citation>
    <scope>NUCLEOTIDE SEQUENCE [LARGE SCALE GENOMIC DNA]</scope>
    <source>
        <strain evidence="1 2">SN-593</strain>
    </source>
</reference>
<dbReference type="KEGG" id="arev:RVR_10537"/>
<dbReference type="AlphaFoldDB" id="A0A7U3UYM0"/>
<dbReference type="EMBL" id="AP018365">
    <property type="protein sequence ID" value="BBB01201.1"/>
    <property type="molecule type" value="Genomic_DNA"/>
</dbReference>
<keyword evidence="2" id="KW-1185">Reference proteome</keyword>